<dbReference type="AlphaFoldDB" id="C4JDR9"/>
<accession>C4JDR9</accession>
<sequence length="282" mass="28059">MSIGASSWSRVGAGRSSCFALSSFGAGSRVGAEASSGGSMMLEMAGDALARKTLRGGGVAVLAGGGLKLLGVGDLGLAGGRGLEVGQVVELLLLAGGGGGGVLGSALVLVLVGVPLAAGFHVRAVLGGIVVFPFSGSLGLGGGMWLGRVLADVAWGACGWSGGLLVDHRGGRRGRVLGDGVLVAVSREVGGWCNALAFRQGAERGGRGRSSGGSGSGGCRCSGFYCVCIVGGGHSLIISHSLHSLVVVVKWWNRTKKELVEVLVEVLVLVEGSGHQESEDGR</sequence>
<evidence type="ECO:0000256" key="1">
    <source>
        <dbReference type="SAM" id="Phobius"/>
    </source>
</evidence>
<proteinExistence type="predicted"/>
<protein>
    <submittedName>
        <fullName evidence="2">Uncharacterized protein</fullName>
    </submittedName>
</protein>
<keyword evidence="1" id="KW-0472">Membrane</keyword>
<dbReference type="GeneID" id="8439466"/>
<dbReference type="Proteomes" id="UP000002058">
    <property type="component" value="Unassembled WGS sequence"/>
</dbReference>
<keyword evidence="1" id="KW-1133">Transmembrane helix</keyword>
<dbReference type="VEuPathDB" id="FungiDB:UREG_00546"/>
<dbReference type="KEGG" id="ure:UREG_00546"/>
<keyword evidence="1" id="KW-0812">Transmembrane</keyword>
<dbReference type="EMBL" id="CH476615">
    <property type="protein sequence ID" value="EEP75699.1"/>
    <property type="molecule type" value="Genomic_DNA"/>
</dbReference>
<feature type="transmembrane region" description="Helical" evidence="1">
    <location>
        <begin position="124"/>
        <end position="146"/>
    </location>
</feature>
<dbReference type="RefSeq" id="XP_002541032.1">
    <property type="nucleotide sequence ID" value="XM_002540986.1"/>
</dbReference>
<evidence type="ECO:0000313" key="3">
    <source>
        <dbReference type="Proteomes" id="UP000002058"/>
    </source>
</evidence>
<keyword evidence="3" id="KW-1185">Reference proteome</keyword>
<reference evidence="3" key="1">
    <citation type="journal article" date="2009" name="Genome Res.">
        <title>Comparative genomic analyses of the human fungal pathogens Coccidioides and their relatives.</title>
        <authorList>
            <person name="Sharpton T.J."/>
            <person name="Stajich J.E."/>
            <person name="Rounsley S.D."/>
            <person name="Gardner M.J."/>
            <person name="Wortman J.R."/>
            <person name="Jordar V.S."/>
            <person name="Maiti R."/>
            <person name="Kodira C.D."/>
            <person name="Neafsey D.E."/>
            <person name="Zeng Q."/>
            <person name="Hung C.-Y."/>
            <person name="McMahan C."/>
            <person name="Muszewska A."/>
            <person name="Grynberg M."/>
            <person name="Mandel M.A."/>
            <person name="Kellner E.M."/>
            <person name="Barker B.M."/>
            <person name="Galgiani J.N."/>
            <person name="Orbach M.J."/>
            <person name="Kirkland T.N."/>
            <person name="Cole G.T."/>
            <person name="Henn M.R."/>
            <person name="Birren B.W."/>
            <person name="Taylor J.W."/>
        </authorList>
    </citation>
    <scope>NUCLEOTIDE SEQUENCE [LARGE SCALE GENOMIC DNA]</scope>
    <source>
        <strain evidence="3">UAMH 1704</strain>
    </source>
</reference>
<gene>
    <name evidence="2" type="ORF">UREG_00546</name>
</gene>
<evidence type="ECO:0000313" key="2">
    <source>
        <dbReference type="EMBL" id="EEP75699.1"/>
    </source>
</evidence>
<feature type="transmembrane region" description="Helical" evidence="1">
    <location>
        <begin position="91"/>
        <end position="118"/>
    </location>
</feature>
<name>C4JDR9_UNCRE</name>
<dbReference type="InParanoid" id="C4JDR9"/>
<dbReference type="HOGENOM" id="CLU_987632_0_0_1"/>
<organism evidence="2 3">
    <name type="scientific">Uncinocarpus reesii (strain UAMH 1704)</name>
    <dbReference type="NCBI Taxonomy" id="336963"/>
    <lineage>
        <taxon>Eukaryota</taxon>
        <taxon>Fungi</taxon>
        <taxon>Dikarya</taxon>
        <taxon>Ascomycota</taxon>
        <taxon>Pezizomycotina</taxon>
        <taxon>Eurotiomycetes</taxon>
        <taxon>Eurotiomycetidae</taxon>
        <taxon>Onygenales</taxon>
        <taxon>Onygenaceae</taxon>
        <taxon>Uncinocarpus</taxon>
    </lineage>
</organism>